<keyword evidence="4" id="KW-1185">Reference proteome</keyword>
<dbReference type="InterPro" id="IPR001633">
    <property type="entry name" value="EAL_dom"/>
</dbReference>
<dbReference type="InterPro" id="IPR052155">
    <property type="entry name" value="Biofilm_reg_signaling"/>
</dbReference>
<dbReference type="PROSITE" id="PS50887">
    <property type="entry name" value="GGDEF"/>
    <property type="match status" value="1"/>
</dbReference>
<dbReference type="InterPro" id="IPR000160">
    <property type="entry name" value="GGDEF_dom"/>
</dbReference>
<dbReference type="PROSITE" id="PS50883">
    <property type="entry name" value="EAL"/>
    <property type="match status" value="1"/>
</dbReference>
<name>A0ABY5PQ28_9ACTN</name>
<feature type="domain" description="GGDEF" evidence="2">
    <location>
        <begin position="55"/>
        <end position="186"/>
    </location>
</feature>
<dbReference type="EMBL" id="CP088295">
    <property type="protein sequence ID" value="UUY06322.1"/>
    <property type="molecule type" value="Genomic_DNA"/>
</dbReference>
<dbReference type="Gene3D" id="3.20.20.450">
    <property type="entry name" value="EAL domain"/>
    <property type="match status" value="1"/>
</dbReference>
<evidence type="ECO:0000259" key="1">
    <source>
        <dbReference type="PROSITE" id="PS50883"/>
    </source>
</evidence>
<evidence type="ECO:0000259" key="2">
    <source>
        <dbReference type="PROSITE" id="PS50887"/>
    </source>
</evidence>
<dbReference type="InterPro" id="IPR035919">
    <property type="entry name" value="EAL_sf"/>
</dbReference>
<dbReference type="RefSeq" id="WP_353866795.1">
    <property type="nucleotide sequence ID" value="NZ_CP088295.1"/>
</dbReference>
<sequence length="459" mass="50049">MFTLLLVGVLLLRFNLAHRRLEVQHLKTHDELTGLPNRAALDRAVHNDSPALEGTSRTLVLLDLDDFKAINDSFGRSTGDAVLRAVATRVAASIRGDQLVARVGGNAFGILVPHGEDPVVVAHRALAALAEPIAVEETSHVIECSIGIARVDEADADRHASTMRNAELAMYHAKRVAGNSIETFVSDMHQRARDRLQLAADLRAALESDQLHLAYQPIVSLRTGRIEGYEALVRWTHPTRGPLSPAEFIPIAEQSALIVDLGGWVLRTAARQMACWQTLWDDERYVSVNVAASQLTTRALMQQVRVALADSRLDPERLVLEVTESSLIDDIEASIAQMHSVRALGVRFALDDFGTGYSSLSYLQRFPVDVLKIDKAFIDALDDPDGVLLVRAIVNMAASLQLRVVAEGVEGEAQADALQRFGCHLVQGYHFSRPLPAADVVAMPQTFAVPASQAIRAIG</sequence>
<dbReference type="NCBIfam" id="TIGR00254">
    <property type="entry name" value="GGDEF"/>
    <property type="match status" value="1"/>
</dbReference>
<gene>
    <name evidence="3" type="ORF">LRS13_17110</name>
</gene>
<dbReference type="SMART" id="SM00052">
    <property type="entry name" value="EAL"/>
    <property type="match status" value="1"/>
</dbReference>
<protein>
    <submittedName>
        <fullName evidence="3">EAL domain-containing protein</fullName>
    </submittedName>
</protein>
<evidence type="ECO:0000313" key="4">
    <source>
        <dbReference type="Proteomes" id="UP001058860"/>
    </source>
</evidence>
<dbReference type="Gene3D" id="3.30.70.270">
    <property type="match status" value="1"/>
</dbReference>
<dbReference type="InterPro" id="IPR029787">
    <property type="entry name" value="Nucleotide_cyclase"/>
</dbReference>
<evidence type="ECO:0000313" key="3">
    <source>
        <dbReference type="EMBL" id="UUY06322.1"/>
    </source>
</evidence>
<dbReference type="Pfam" id="PF00990">
    <property type="entry name" value="GGDEF"/>
    <property type="match status" value="1"/>
</dbReference>
<organism evidence="3 4">
    <name type="scientific">Svornostia abyssi</name>
    <dbReference type="NCBI Taxonomy" id="2898438"/>
    <lineage>
        <taxon>Bacteria</taxon>
        <taxon>Bacillati</taxon>
        <taxon>Actinomycetota</taxon>
        <taxon>Thermoleophilia</taxon>
        <taxon>Solirubrobacterales</taxon>
        <taxon>Baekduiaceae</taxon>
        <taxon>Svornostia</taxon>
    </lineage>
</organism>
<feature type="domain" description="EAL" evidence="1">
    <location>
        <begin position="195"/>
        <end position="448"/>
    </location>
</feature>
<dbReference type="SMART" id="SM00267">
    <property type="entry name" value="GGDEF"/>
    <property type="match status" value="1"/>
</dbReference>
<dbReference type="Proteomes" id="UP001058860">
    <property type="component" value="Chromosome"/>
</dbReference>
<dbReference type="PANTHER" id="PTHR44757:SF2">
    <property type="entry name" value="BIOFILM ARCHITECTURE MAINTENANCE PROTEIN MBAA"/>
    <property type="match status" value="1"/>
</dbReference>
<dbReference type="CDD" id="cd01949">
    <property type="entry name" value="GGDEF"/>
    <property type="match status" value="1"/>
</dbReference>
<dbReference type="InterPro" id="IPR043128">
    <property type="entry name" value="Rev_trsase/Diguanyl_cyclase"/>
</dbReference>
<dbReference type="Pfam" id="PF00563">
    <property type="entry name" value="EAL"/>
    <property type="match status" value="1"/>
</dbReference>
<reference evidence="4" key="1">
    <citation type="submission" date="2021-11" db="EMBL/GenBank/DDBJ databases">
        <title>Cultivation dependent microbiological survey of springs from the worlds oldest radium mine currently devoted to the extraction of radon-saturated water.</title>
        <authorList>
            <person name="Kapinusova G."/>
            <person name="Smrhova T."/>
            <person name="Strejcek M."/>
            <person name="Suman J."/>
            <person name="Jani K."/>
            <person name="Pajer P."/>
            <person name="Uhlik O."/>
        </authorList>
    </citation>
    <scope>NUCLEOTIDE SEQUENCE [LARGE SCALE GENOMIC DNA]</scope>
    <source>
        <strain evidence="4">J379</strain>
    </source>
</reference>
<dbReference type="CDD" id="cd01948">
    <property type="entry name" value="EAL"/>
    <property type="match status" value="1"/>
</dbReference>
<proteinExistence type="predicted"/>
<accession>A0ABY5PQ28</accession>
<dbReference type="PANTHER" id="PTHR44757">
    <property type="entry name" value="DIGUANYLATE CYCLASE DGCP"/>
    <property type="match status" value="1"/>
</dbReference>
<dbReference type="SUPFAM" id="SSF55073">
    <property type="entry name" value="Nucleotide cyclase"/>
    <property type="match status" value="1"/>
</dbReference>
<dbReference type="SUPFAM" id="SSF141868">
    <property type="entry name" value="EAL domain-like"/>
    <property type="match status" value="1"/>
</dbReference>